<keyword evidence="2" id="KW-1185">Reference proteome</keyword>
<gene>
    <name evidence="1" type="ORF">E2C01_028214</name>
</gene>
<dbReference type="Proteomes" id="UP000324222">
    <property type="component" value="Unassembled WGS sequence"/>
</dbReference>
<name>A0A5B7EKR7_PORTR</name>
<organism evidence="1 2">
    <name type="scientific">Portunus trituberculatus</name>
    <name type="common">Swimming crab</name>
    <name type="synonym">Neptunus trituberculatus</name>
    <dbReference type="NCBI Taxonomy" id="210409"/>
    <lineage>
        <taxon>Eukaryota</taxon>
        <taxon>Metazoa</taxon>
        <taxon>Ecdysozoa</taxon>
        <taxon>Arthropoda</taxon>
        <taxon>Crustacea</taxon>
        <taxon>Multicrustacea</taxon>
        <taxon>Malacostraca</taxon>
        <taxon>Eumalacostraca</taxon>
        <taxon>Eucarida</taxon>
        <taxon>Decapoda</taxon>
        <taxon>Pleocyemata</taxon>
        <taxon>Brachyura</taxon>
        <taxon>Eubrachyura</taxon>
        <taxon>Portunoidea</taxon>
        <taxon>Portunidae</taxon>
        <taxon>Portuninae</taxon>
        <taxon>Portunus</taxon>
    </lineage>
</organism>
<evidence type="ECO:0000313" key="2">
    <source>
        <dbReference type="Proteomes" id="UP000324222"/>
    </source>
</evidence>
<dbReference type="AlphaFoldDB" id="A0A5B7EKR7"/>
<reference evidence="1 2" key="1">
    <citation type="submission" date="2019-05" db="EMBL/GenBank/DDBJ databases">
        <title>Another draft genome of Portunus trituberculatus and its Hox gene families provides insights of decapod evolution.</title>
        <authorList>
            <person name="Jeong J.-H."/>
            <person name="Song I."/>
            <person name="Kim S."/>
            <person name="Choi T."/>
            <person name="Kim D."/>
            <person name="Ryu S."/>
            <person name="Kim W."/>
        </authorList>
    </citation>
    <scope>NUCLEOTIDE SEQUENCE [LARGE SCALE GENOMIC DNA]</scope>
    <source>
        <tissue evidence="1">Muscle</tissue>
    </source>
</reference>
<sequence>MTNGVCVKWKGALMEKQLQEDGHSPCALGDDGGSGGAMWCDRVVWFVVVASPLGFGPGYLGWMDETSVSIKGANKHYLLSGDGVRLRLVTVVEASMCSPGEVEPKLVGMGPGWTAVSTRGITSIVSSSLSVVHCTVCSVGGDG</sequence>
<protein>
    <submittedName>
        <fullName evidence="1">Uncharacterized protein</fullName>
    </submittedName>
</protein>
<dbReference type="EMBL" id="VSRR010003137">
    <property type="protein sequence ID" value="MPC34812.1"/>
    <property type="molecule type" value="Genomic_DNA"/>
</dbReference>
<accession>A0A5B7EKR7</accession>
<comment type="caution">
    <text evidence="1">The sequence shown here is derived from an EMBL/GenBank/DDBJ whole genome shotgun (WGS) entry which is preliminary data.</text>
</comment>
<evidence type="ECO:0000313" key="1">
    <source>
        <dbReference type="EMBL" id="MPC34812.1"/>
    </source>
</evidence>
<proteinExistence type="predicted"/>